<evidence type="ECO:0000313" key="2">
    <source>
        <dbReference type="EMBL" id="MBC9796567.1"/>
    </source>
</evidence>
<keyword evidence="3" id="KW-1185">Reference proteome</keyword>
<comment type="caution">
    <text evidence="2">The sequence shown here is derived from an EMBL/GenBank/DDBJ whole genome shotgun (WGS) entry which is preliminary data.</text>
</comment>
<proteinExistence type="predicted"/>
<reference evidence="2 3" key="1">
    <citation type="submission" date="2020-09" db="EMBL/GenBank/DDBJ databases">
        <title>Sinomicrobium weinanense sp. nov., a halophilic bacteria isolated from saline-alkali soil.</title>
        <authorList>
            <person name="Wu P."/>
            <person name="Ren H."/>
            <person name="Mei Y."/>
            <person name="Liang Y."/>
            <person name="Chen Z."/>
        </authorList>
    </citation>
    <scope>NUCLEOTIDE SEQUENCE [LARGE SCALE GENOMIC DNA]</scope>
    <source>
        <strain evidence="2 3">FJxs</strain>
    </source>
</reference>
<accession>A0A926Q2E4</accession>
<dbReference type="AlphaFoldDB" id="A0A926Q2E4"/>
<dbReference type="EMBL" id="JACVDC010000030">
    <property type="protein sequence ID" value="MBC9796567.1"/>
    <property type="molecule type" value="Genomic_DNA"/>
</dbReference>
<name>A0A926Q2E4_9FLAO</name>
<gene>
    <name evidence="2" type="ORF">IBL28_11350</name>
</gene>
<feature type="chain" id="PRO_5037485223" evidence="1">
    <location>
        <begin position="21"/>
        <end position="527"/>
    </location>
</feature>
<evidence type="ECO:0000313" key="3">
    <source>
        <dbReference type="Proteomes" id="UP000653730"/>
    </source>
</evidence>
<protein>
    <submittedName>
        <fullName evidence="2">T9SS type A sorting domain-containing protein</fullName>
    </submittedName>
</protein>
<dbReference type="RefSeq" id="WP_187965710.1">
    <property type="nucleotide sequence ID" value="NZ_JACVDC010000030.1"/>
</dbReference>
<sequence length="527" mass="58918">MKQNYFLLATLLLTISLAHSQSIKIKNVKYSGGSSISNGTIEIPDGGSVKIDFTVEYNTGGIDYGGSANIGIMFPNSSMITSILGTMTISPRYWDSRTFSNKTLSSSNYPDGSTLIAEMNIPSYGITKSNKIPIKIKPKPIKPIDHNDIRDNQSVGQGVTPKKLLGSTPTGGNGQYEYQWQHFNSGRWQNITINSKGKDYRPPVLTKTTKYRRIVNSGDAKKSISNEVTIRFISINNTIYGDKTVFYREHFEITGNNASGGDGDPTYKWQRKEESQWIDIFNRGSSNPINLHLYPRATYKYRRLAIFENVTGASNTVTITVKPKYVIENNYISGDQTININERPSVITGSTPQGGSGTYSYQWRELKGRGARDIEGATSKNYQPPSYSEAQTIQYKRFVYSKNSDRSQSNIITITVVPNSQKTNVDLISKPIAETTDINTSFQVYPNPSNNGRIQLQYTANDNIVSDNAKVIIYSGTSGKKMFDKDVKIVNSEVQTEINIPQYRSNDIYVIKLLVDDKTLTKRVLVK</sequence>
<dbReference type="Proteomes" id="UP000653730">
    <property type="component" value="Unassembled WGS sequence"/>
</dbReference>
<organism evidence="2 3">
    <name type="scientific">Sinomicrobium weinanense</name>
    <dbReference type="NCBI Taxonomy" id="2842200"/>
    <lineage>
        <taxon>Bacteria</taxon>
        <taxon>Pseudomonadati</taxon>
        <taxon>Bacteroidota</taxon>
        <taxon>Flavobacteriia</taxon>
        <taxon>Flavobacteriales</taxon>
        <taxon>Flavobacteriaceae</taxon>
        <taxon>Sinomicrobium</taxon>
    </lineage>
</organism>
<feature type="signal peptide" evidence="1">
    <location>
        <begin position="1"/>
        <end position="20"/>
    </location>
</feature>
<keyword evidence="1" id="KW-0732">Signal</keyword>
<evidence type="ECO:0000256" key="1">
    <source>
        <dbReference type="SAM" id="SignalP"/>
    </source>
</evidence>